<protein>
    <recommendedName>
        <fullName evidence="6">Methylamine utilisation protein MauE domain-containing protein</fullName>
    </recommendedName>
</protein>
<evidence type="ECO:0000313" key="8">
    <source>
        <dbReference type="Proteomes" id="UP000191931"/>
    </source>
</evidence>
<accession>A0A1W1HGL0</accession>
<keyword evidence="2 5" id="KW-0812">Transmembrane</keyword>
<proteinExistence type="predicted"/>
<feature type="transmembrane region" description="Helical" evidence="5">
    <location>
        <begin position="80"/>
        <end position="100"/>
    </location>
</feature>
<dbReference type="GO" id="GO:0030416">
    <property type="term" value="P:methylamine metabolic process"/>
    <property type="evidence" value="ECO:0007669"/>
    <property type="project" value="InterPro"/>
</dbReference>
<name>A0A1W1HGL0_9BACT</name>
<sequence length="152" mass="17236">MQIPMKIMAQIYKWNRWILGIIFIYAGGTKLIEPEVFAVLIDAYGIVPEQIVYFVAVALSAIEVLAGLGLMFDIRGSLEIIFGLTLLFLIILGYGIHMGLDVDCGCFGPEDPESRAFHGLKQAFFRDIIMLLDILWLYAWRKMKGFKMAIHC</sequence>
<dbReference type="Pfam" id="PF07291">
    <property type="entry name" value="MauE"/>
    <property type="match status" value="1"/>
</dbReference>
<evidence type="ECO:0000256" key="3">
    <source>
        <dbReference type="ARBA" id="ARBA00022989"/>
    </source>
</evidence>
<evidence type="ECO:0000256" key="5">
    <source>
        <dbReference type="SAM" id="Phobius"/>
    </source>
</evidence>
<dbReference type="EMBL" id="FWEV01000282">
    <property type="protein sequence ID" value="SLM31600.1"/>
    <property type="molecule type" value="Genomic_DNA"/>
</dbReference>
<keyword evidence="4 5" id="KW-0472">Membrane</keyword>
<comment type="subcellular location">
    <subcellularLocation>
        <location evidence="1">Membrane</location>
        <topology evidence="1">Multi-pass membrane protein</topology>
    </subcellularLocation>
</comment>
<dbReference type="GO" id="GO:0016020">
    <property type="term" value="C:membrane"/>
    <property type="evidence" value="ECO:0007669"/>
    <property type="project" value="UniProtKB-SubCell"/>
</dbReference>
<organism evidence="7 8">
    <name type="scientific">Desulfamplus magnetovallimortis</name>
    <dbReference type="NCBI Taxonomy" id="1246637"/>
    <lineage>
        <taxon>Bacteria</taxon>
        <taxon>Pseudomonadati</taxon>
        <taxon>Thermodesulfobacteriota</taxon>
        <taxon>Desulfobacteria</taxon>
        <taxon>Desulfobacterales</taxon>
        <taxon>Desulfobacteraceae</taxon>
        <taxon>Desulfamplus</taxon>
    </lineage>
</organism>
<evidence type="ECO:0000313" key="7">
    <source>
        <dbReference type="EMBL" id="SLM31600.1"/>
    </source>
</evidence>
<feature type="domain" description="Methylamine utilisation protein MauE" evidence="6">
    <location>
        <begin position="9"/>
        <end position="137"/>
    </location>
</feature>
<dbReference type="UniPathway" id="UPA00895"/>
<evidence type="ECO:0000256" key="4">
    <source>
        <dbReference type="ARBA" id="ARBA00023136"/>
    </source>
</evidence>
<evidence type="ECO:0000259" key="6">
    <source>
        <dbReference type="Pfam" id="PF07291"/>
    </source>
</evidence>
<dbReference type="InterPro" id="IPR009908">
    <property type="entry name" value="Methylamine_util_MauE"/>
</dbReference>
<gene>
    <name evidence="7" type="ORF">MTBBW1_400007</name>
</gene>
<dbReference type="Proteomes" id="UP000191931">
    <property type="component" value="Unassembled WGS sequence"/>
</dbReference>
<dbReference type="AlphaFoldDB" id="A0A1W1HGL0"/>
<dbReference type="STRING" id="1246637.MTBBW1_400007"/>
<feature type="transmembrane region" description="Helical" evidence="5">
    <location>
        <begin position="14"/>
        <end position="32"/>
    </location>
</feature>
<evidence type="ECO:0000256" key="2">
    <source>
        <dbReference type="ARBA" id="ARBA00022692"/>
    </source>
</evidence>
<evidence type="ECO:0000256" key="1">
    <source>
        <dbReference type="ARBA" id="ARBA00004141"/>
    </source>
</evidence>
<feature type="transmembrane region" description="Helical" evidence="5">
    <location>
        <begin position="120"/>
        <end position="140"/>
    </location>
</feature>
<keyword evidence="3 5" id="KW-1133">Transmembrane helix</keyword>
<feature type="transmembrane region" description="Helical" evidence="5">
    <location>
        <begin position="52"/>
        <end position="73"/>
    </location>
</feature>
<keyword evidence="8" id="KW-1185">Reference proteome</keyword>
<reference evidence="7 8" key="1">
    <citation type="submission" date="2017-03" db="EMBL/GenBank/DDBJ databases">
        <authorList>
            <person name="Afonso C.L."/>
            <person name="Miller P.J."/>
            <person name="Scott M.A."/>
            <person name="Spackman E."/>
            <person name="Goraichik I."/>
            <person name="Dimitrov K.M."/>
            <person name="Suarez D.L."/>
            <person name="Swayne D.E."/>
        </authorList>
    </citation>
    <scope>NUCLEOTIDE SEQUENCE [LARGE SCALE GENOMIC DNA]</scope>
    <source>
        <strain evidence="7">PRJEB14757</strain>
    </source>
</reference>